<keyword evidence="1" id="KW-1133">Transmembrane helix</keyword>
<proteinExistence type="predicted"/>
<keyword evidence="1" id="KW-0472">Membrane</keyword>
<feature type="transmembrane region" description="Helical" evidence="1">
    <location>
        <begin position="6"/>
        <end position="26"/>
    </location>
</feature>
<gene>
    <name evidence="2" type="ORF">SAMN04488094_11765</name>
</gene>
<evidence type="ECO:0000313" key="2">
    <source>
        <dbReference type="EMBL" id="SFD15286.1"/>
    </source>
</evidence>
<keyword evidence="3" id="KW-1185">Reference proteome</keyword>
<dbReference type="Proteomes" id="UP000198728">
    <property type="component" value="Unassembled WGS sequence"/>
</dbReference>
<dbReference type="STRING" id="441112.SAMN04488094_11765"/>
<evidence type="ECO:0000256" key="1">
    <source>
        <dbReference type="SAM" id="Phobius"/>
    </source>
</evidence>
<dbReference type="RefSeq" id="WP_281244967.1">
    <property type="nucleotide sequence ID" value="NZ_FOLG01000017.1"/>
</dbReference>
<sequence length="41" mass="4492">MSLNSPVVWLLAALAAALLAALFALYRNPVLEIYLSNWSLC</sequence>
<name>A0A1I1PZF9_9RHOB</name>
<dbReference type="AlphaFoldDB" id="A0A1I1PZF9"/>
<evidence type="ECO:0000313" key="3">
    <source>
        <dbReference type="Proteomes" id="UP000198728"/>
    </source>
</evidence>
<protein>
    <submittedName>
        <fullName evidence="2">Uncharacterized protein</fullName>
    </submittedName>
</protein>
<keyword evidence="1" id="KW-0812">Transmembrane</keyword>
<organism evidence="2 3">
    <name type="scientific">Tropicimonas isoalkanivorans</name>
    <dbReference type="NCBI Taxonomy" id="441112"/>
    <lineage>
        <taxon>Bacteria</taxon>
        <taxon>Pseudomonadati</taxon>
        <taxon>Pseudomonadota</taxon>
        <taxon>Alphaproteobacteria</taxon>
        <taxon>Rhodobacterales</taxon>
        <taxon>Roseobacteraceae</taxon>
        <taxon>Tropicimonas</taxon>
    </lineage>
</organism>
<accession>A0A1I1PZF9</accession>
<reference evidence="2 3" key="1">
    <citation type="submission" date="2016-10" db="EMBL/GenBank/DDBJ databases">
        <authorList>
            <person name="de Groot N.N."/>
        </authorList>
    </citation>
    <scope>NUCLEOTIDE SEQUENCE [LARGE SCALE GENOMIC DNA]</scope>
    <source>
        <strain evidence="2 3">DSM 19548</strain>
    </source>
</reference>
<dbReference type="EMBL" id="FOLG01000017">
    <property type="protein sequence ID" value="SFD15286.1"/>
    <property type="molecule type" value="Genomic_DNA"/>
</dbReference>